<evidence type="ECO:0000313" key="3">
    <source>
        <dbReference type="EMBL" id="CAB4830491.1"/>
    </source>
</evidence>
<dbReference type="InterPro" id="IPR001509">
    <property type="entry name" value="Epimerase_deHydtase"/>
</dbReference>
<gene>
    <name evidence="3" type="ORF">UFOPK3167_00960</name>
</gene>
<name>A0A6J7ACA0_9ZZZZ</name>
<proteinExistence type="inferred from homology"/>
<dbReference type="Pfam" id="PF01370">
    <property type="entry name" value="Epimerase"/>
    <property type="match status" value="1"/>
</dbReference>
<evidence type="ECO:0000256" key="1">
    <source>
        <dbReference type="ARBA" id="ARBA00007637"/>
    </source>
</evidence>
<dbReference type="AlphaFoldDB" id="A0A6J7ACA0"/>
<dbReference type="CDD" id="cd08946">
    <property type="entry name" value="SDR_e"/>
    <property type="match status" value="1"/>
</dbReference>
<organism evidence="3">
    <name type="scientific">freshwater metagenome</name>
    <dbReference type="NCBI Taxonomy" id="449393"/>
    <lineage>
        <taxon>unclassified sequences</taxon>
        <taxon>metagenomes</taxon>
        <taxon>ecological metagenomes</taxon>
    </lineage>
</organism>
<evidence type="ECO:0000259" key="2">
    <source>
        <dbReference type="Pfam" id="PF01370"/>
    </source>
</evidence>
<feature type="domain" description="NAD-dependent epimerase/dehydratase" evidence="2">
    <location>
        <begin position="3"/>
        <end position="224"/>
    </location>
</feature>
<dbReference type="InterPro" id="IPR036291">
    <property type="entry name" value="NAD(P)-bd_dom_sf"/>
</dbReference>
<dbReference type="PANTHER" id="PTHR43000">
    <property type="entry name" value="DTDP-D-GLUCOSE 4,6-DEHYDRATASE-RELATED"/>
    <property type="match status" value="1"/>
</dbReference>
<protein>
    <submittedName>
        <fullName evidence="3">Unannotated protein</fullName>
    </submittedName>
</protein>
<reference evidence="3" key="1">
    <citation type="submission" date="2020-05" db="EMBL/GenBank/DDBJ databases">
        <authorList>
            <person name="Chiriac C."/>
            <person name="Salcher M."/>
            <person name="Ghai R."/>
            <person name="Kavagutti S V."/>
        </authorList>
    </citation>
    <scope>NUCLEOTIDE SEQUENCE</scope>
</reference>
<comment type="similarity">
    <text evidence="1">Belongs to the NAD(P)-dependent epimerase/dehydratase family.</text>
</comment>
<sequence>MKVLVAGGGGFLGSEIVTNLTESGFEVKSLGRNTSSTIYCEQIIADIQIPDTYNNLLSAWKPEVVIQAAWVTNQKTYRLSPLNSDYMDATLKFAEQSYLSDTQHFLALGSSAEYGIPTEPCNALTTLAAPVDTYGRTKLQTLEKLGEIAGKFSSRFSWARIFQPYGPNQDSARLLPFAMQELLAGNRVRVANPNTILDWISSRDVASALIYAIKNPINQIFDVGTSKPISVMQTLQTLAALLNVDPGLLENESKSNSADAQFSMVVSKESPLFRAKWRPQDDLVSGLKWTLAQ</sequence>
<dbReference type="SUPFAM" id="SSF51735">
    <property type="entry name" value="NAD(P)-binding Rossmann-fold domains"/>
    <property type="match status" value="1"/>
</dbReference>
<dbReference type="Gene3D" id="3.40.50.720">
    <property type="entry name" value="NAD(P)-binding Rossmann-like Domain"/>
    <property type="match status" value="1"/>
</dbReference>
<dbReference type="EMBL" id="CAFABF010000051">
    <property type="protein sequence ID" value="CAB4830491.1"/>
    <property type="molecule type" value="Genomic_DNA"/>
</dbReference>
<accession>A0A6J7ACA0</accession>